<protein>
    <submittedName>
        <fullName evidence="1">Uncharacterized protein</fullName>
    </submittedName>
</protein>
<gene>
    <name evidence="1" type="ordered locus">Shew_0247</name>
</gene>
<dbReference type="HOGENOM" id="CLU_136017_0_0_6"/>
<dbReference type="EMBL" id="CP000606">
    <property type="protein sequence ID" value="ABO22119.1"/>
    <property type="molecule type" value="Genomic_DNA"/>
</dbReference>
<evidence type="ECO:0000313" key="2">
    <source>
        <dbReference type="Proteomes" id="UP000001558"/>
    </source>
</evidence>
<dbReference type="KEGG" id="slo:Shew_0247"/>
<dbReference type="STRING" id="323850.Shew_0247"/>
<evidence type="ECO:0000313" key="1">
    <source>
        <dbReference type="EMBL" id="ABO22119.1"/>
    </source>
</evidence>
<sequence length="131" mass="14930">MGLGDNPYLILLRIASIVSHKDIMNTLFTYIKAIHHQASDVAIIDKLTKTNLYCDDGVQINEEETSYHFDNGVVICHRVERDNAPSELLCEECWISYEVIDSAQHAITPCRKTFHNACQESFWLKMQASIA</sequence>
<dbReference type="Proteomes" id="UP000001558">
    <property type="component" value="Chromosome"/>
</dbReference>
<dbReference type="eggNOG" id="ENOG50332IV">
    <property type="taxonomic scope" value="Bacteria"/>
</dbReference>
<organism evidence="1 2">
    <name type="scientific">Shewanella loihica (strain ATCC BAA-1088 / PV-4)</name>
    <dbReference type="NCBI Taxonomy" id="323850"/>
    <lineage>
        <taxon>Bacteria</taxon>
        <taxon>Pseudomonadati</taxon>
        <taxon>Pseudomonadota</taxon>
        <taxon>Gammaproteobacteria</taxon>
        <taxon>Alteromonadales</taxon>
        <taxon>Shewanellaceae</taxon>
        <taxon>Shewanella</taxon>
    </lineage>
</organism>
<reference evidence="1 2" key="1">
    <citation type="submission" date="2007-03" db="EMBL/GenBank/DDBJ databases">
        <title>Complete sequence of Shewanella loihica PV-4.</title>
        <authorList>
            <consortium name="US DOE Joint Genome Institute"/>
            <person name="Copeland A."/>
            <person name="Lucas S."/>
            <person name="Lapidus A."/>
            <person name="Barry K."/>
            <person name="Detter J.C."/>
            <person name="Glavina del Rio T."/>
            <person name="Hammon N."/>
            <person name="Israni S."/>
            <person name="Dalin E."/>
            <person name="Tice H."/>
            <person name="Pitluck S."/>
            <person name="Chain P."/>
            <person name="Malfatti S."/>
            <person name="Shin M."/>
            <person name="Vergez L."/>
            <person name="Schmutz J."/>
            <person name="Larimer F."/>
            <person name="Land M."/>
            <person name="Hauser L."/>
            <person name="Kyrpides N."/>
            <person name="Mikhailova N."/>
            <person name="Romine M.F."/>
            <person name="Serres G."/>
            <person name="Fredrickson J."/>
            <person name="Tiedje J."/>
            <person name="Richardson P."/>
        </authorList>
    </citation>
    <scope>NUCLEOTIDE SEQUENCE [LARGE SCALE GENOMIC DNA]</scope>
    <source>
        <strain evidence="2">ATCC BAA-1088 / PV-4</strain>
    </source>
</reference>
<proteinExistence type="predicted"/>
<name>A3Q9H1_SHELP</name>
<dbReference type="AlphaFoldDB" id="A3Q9H1"/>
<keyword evidence="2" id="KW-1185">Reference proteome</keyword>
<accession>A3Q9H1</accession>